<evidence type="ECO:0000256" key="8">
    <source>
        <dbReference type="RuleBase" id="RU361169"/>
    </source>
</evidence>
<dbReference type="AlphaFoldDB" id="A0AA88ED13"/>
<evidence type="ECO:0008006" key="12">
    <source>
        <dbReference type="Google" id="ProtNLM"/>
    </source>
</evidence>
<evidence type="ECO:0000256" key="7">
    <source>
        <dbReference type="ARBA" id="ARBA00023316"/>
    </source>
</evidence>
<evidence type="ECO:0000256" key="4">
    <source>
        <dbReference type="ARBA" id="ARBA00022525"/>
    </source>
</evidence>
<keyword evidence="4" id="KW-0964">Secreted</keyword>
<sequence>MVLRIQPKPSSMHGPQHVPPMMTRSFLSRKEVSGISIVGSALDARGAALWACKATASDCPKGATGYARCVKVRFTNSNNIRVNWLLSLNSQKFHLVINRCQNVHMQGVTVRATRNSPITDGIHVQLSTNVTILNSSIKTGDDCISIGPGTRNLWIEQISCGPGHGISIGSLAKELEEEGVQRDS</sequence>
<accession>A0AA88ED13</accession>
<comment type="subcellular location">
    <subcellularLocation>
        <location evidence="1">Secreted</location>
        <location evidence="1">Cell wall</location>
    </subcellularLocation>
</comment>
<dbReference type="EMBL" id="BTGU01012847">
    <property type="protein sequence ID" value="GMN72180.1"/>
    <property type="molecule type" value="Genomic_DNA"/>
</dbReference>
<dbReference type="InterPro" id="IPR000743">
    <property type="entry name" value="Glyco_hydro_28"/>
</dbReference>
<dbReference type="GO" id="GO:0071555">
    <property type="term" value="P:cell wall organization"/>
    <property type="evidence" value="ECO:0007669"/>
    <property type="project" value="UniProtKB-KW"/>
</dbReference>
<dbReference type="PANTHER" id="PTHR31375">
    <property type="match status" value="1"/>
</dbReference>
<dbReference type="Pfam" id="PF00295">
    <property type="entry name" value="Glyco_hydro_28"/>
    <property type="match status" value="1"/>
</dbReference>
<comment type="similarity">
    <text evidence="2 8">Belongs to the glycosyl hydrolase 28 family.</text>
</comment>
<proteinExistence type="inferred from homology"/>
<feature type="region of interest" description="Disordered" evidence="9">
    <location>
        <begin position="1"/>
        <end position="20"/>
    </location>
</feature>
<dbReference type="InterPro" id="IPR011050">
    <property type="entry name" value="Pectin_lyase_fold/virulence"/>
</dbReference>
<dbReference type="InterPro" id="IPR012334">
    <property type="entry name" value="Pectin_lyas_fold"/>
</dbReference>
<dbReference type="GO" id="GO:0004650">
    <property type="term" value="F:polygalacturonase activity"/>
    <property type="evidence" value="ECO:0007669"/>
    <property type="project" value="InterPro"/>
</dbReference>
<dbReference type="GO" id="GO:0005975">
    <property type="term" value="P:carbohydrate metabolic process"/>
    <property type="evidence" value="ECO:0007669"/>
    <property type="project" value="InterPro"/>
</dbReference>
<evidence type="ECO:0000256" key="5">
    <source>
        <dbReference type="ARBA" id="ARBA00022801"/>
    </source>
</evidence>
<keyword evidence="11" id="KW-1185">Reference proteome</keyword>
<reference evidence="10" key="1">
    <citation type="submission" date="2023-07" db="EMBL/GenBank/DDBJ databases">
        <title>draft genome sequence of fig (Ficus carica).</title>
        <authorList>
            <person name="Takahashi T."/>
            <person name="Nishimura K."/>
        </authorList>
    </citation>
    <scope>NUCLEOTIDE SEQUENCE</scope>
</reference>
<evidence type="ECO:0000256" key="6">
    <source>
        <dbReference type="ARBA" id="ARBA00023295"/>
    </source>
</evidence>
<dbReference type="SUPFAM" id="SSF51126">
    <property type="entry name" value="Pectin lyase-like"/>
    <property type="match status" value="1"/>
</dbReference>
<keyword evidence="6 8" id="KW-0326">Glycosidase</keyword>
<evidence type="ECO:0000256" key="1">
    <source>
        <dbReference type="ARBA" id="ARBA00004191"/>
    </source>
</evidence>
<gene>
    <name evidence="10" type="ORF">TIFTF001_053513</name>
</gene>
<evidence type="ECO:0000256" key="2">
    <source>
        <dbReference type="ARBA" id="ARBA00008834"/>
    </source>
</evidence>
<keyword evidence="3" id="KW-0134">Cell wall</keyword>
<name>A0AA88ED13_FICCA</name>
<evidence type="ECO:0000256" key="9">
    <source>
        <dbReference type="SAM" id="MobiDB-lite"/>
    </source>
</evidence>
<comment type="caution">
    <text evidence="10">The sequence shown here is derived from an EMBL/GenBank/DDBJ whole genome shotgun (WGS) entry which is preliminary data.</text>
</comment>
<evidence type="ECO:0000313" key="11">
    <source>
        <dbReference type="Proteomes" id="UP001187192"/>
    </source>
</evidence>
<keyword evidence="5 8" id="KW-0378">Hydrolase</keyword>
<dbReference type="Proteomes" id="UP001187192">
    <property type="component" value="Unassembled WGS sequence"/>
</dbReference>
<evidence type="ECO:0000256" key="3">
    <source>
        <dbReference type="ARBA" id="ARBA00022512"/>
    </source>
</evidence>
<keyword evidence="7" id="KW-0961">Cell wall biogenesis/degradation</keyword>
<evidence type="ECO:0000313" key="10">
    <source>
        <dbReference type="EMBL" id="GMN72180.1"/>
    </source>
</evidence>
<dbReference type="Gene3D" id="2.160.20.10">
    <property type="entry name" value="Single-stranded right-handed beta-helix, Pectin lyase-like"/>
    <property type="match status" value="1"/>
</dbReference>
<organism evidence="10 11">
    <name type="scientific">Ficus carica</name>
    <name type="common">Common fig</name>
    <dbReference type="NCBI Taxonomy" id="3494"/>
    <lineage>
        <taxon>Eukaryota</taxon>
        <taxon>Viridiplantae</taxon>
        <taxon>Streptophyta</taxon>
        <taxon>Embryophyta</taxon>
        <taxon>Tracheophyta</taxon>
        <taxon>Spermatophyta</taxon>
        <taxon>Magnoliopsida</taxon>
        <taxon>eudicotyledons</taxon>
        <taxon>Gunneridae</taxon>
        <taxon>Pentapetalae</taxon>
        <taxon>rosids</taxon>
        <taxon>fabids</taxon>
        <taxon>Rosales</taxon>
        <taxon>Moraceae</taxon>
        <taxon>Ficeae</taxon>
        <taxon>Ficus</taxon>
    </lineage>
</organism>
<protein>
    <recommendedName>
        <fullName evidence="12">Polygalacturonase</fullName>
    </recommendedName>
</protein>